<dbReference type="GO" id="GO:0008889">
    <property type="term" value="F:glycerophosphodiester phosphodiesterase activity"/>
    <property type="evidence" value="ECO:0007669"/>
    <property type="project" value="UniProtKB-EC"/>
</dbReference>
<feature type="domain" description="GP-PDE" evidence="3">
    <location>
        <begin position="480"/>
        <end position="813"/>
    </location>
</feature>
<keyword evidence="5" id="KW-1185">Reference proteome</keyword>
<proteinExistence type="predicted"/>
<dbReference type="Gene3D" id="1.25.40.20">
    <property type="entry name" value="Ankyrin repeat-containing domain"/>
    <property type="match status" value="1"/>
</dbReference>
<dbReference type="Pfam" id="PF25329">
    <property type="entry name" value="C2_GDE1"/>
    <property type="match status" value="1"/>
</dbReference>
<feature type="repeat" description="ANK" evidence="2">
    <location>
        <begin position="222"/>
        <end position="254"/>
    </location>
</feature>
<protein>
    <submittedName>
        <fullName evidence="4">Glycerophosphocholine phosphodiesterase</fullName>
        <ecNumber evidence="4">3.1.4.46</ecNumber>
    </submittedName>
</protein>
<dbReference type="InterPro" id="IPR030395">
    <property type="entry name" value="GP_PDE_dom"/>
</dbReference>
<evidence type="ECO:0000313" key="5">
    <source>
        <dbReference type="Proteomes" id="UP001322138"/>
    </source>
</evidence>
<accession>A0ABR0FHL0</accession>
<dbReference type="RefSeq" id="XP_062731348.1">
    <property type="nucleotide sequence ID" value="XM_062880030.1"/>
</dbReference>
<dbReference type="InterPro" id="IPR036770">
    <property type="entry name" value="Ankyrin_rpt-contain_sf"/>
</dbReference>
<keyword evidence="1 4" id="KW-0378">Hydrolase</keyword>
<dbReference type="PROSITE" id="PS50297">
    <property type="entry name" value="ANK_REP_REGION"/>
    <property type="match status" value="1"/>
</dbReference>
<dbReference type="Pfam" id="PF03009">
    <property type="entry name" value="GDPD"/>
    <property type="match status" value="1"/>
</dbReference>
<keyword evidence="2" id="KW-0040">ANK repeat</keyword>
<organism evidence="4 5">
    <name type="scientific">Podospora bellae-mahoneyi</name>
    <dbReference type="NCBI Taxonomy" id="2093777"/>
    <lineage>
        <taxon>Eukaryota</taxon>
        <taxon>Fungi</taxon>
        <taxon>Dikarya</taxon>
        <taxon>Ascomycota</taxon>
        <taxon>Pezizomycotina</taxon>
        <taxon>Sordariomycetes</taxon>
        <taxon>Sordariomycetidae</taxon>
        <taxon>Sordariales</taxon>
        <taxon>Podosporaceae</taxon>
        <taxon>Podospora</taxon>
    </lineage>
</organism>
<dbReference type="InterPro" id="IPR002110">
    <property type="entry name" value="Ankyrin_rpt"/>
</dbReference>
<dbReference type="EC" id="3.1.4.46" evidence="4"/>
<dbReference type="SMART" id="SM00248">
    <property type="entry name" value="ANK"/>
    <property type="match status" value="3"/>
</dbReference>
<dbReference type="GeneID" id="87899512"/>
<dbReference type="InterPro" id="IPR017946">
    <property type="entry name" value="PLC-like_Pdiesterase_TIM-brl"/>
</dbReference>
<dbReference type="InterPro" id="IPR057506">
    <property type="entry name" value="C2_GPCPD1"/>
</dbReference>
<dbReference type="SUPFAM" id="SSF51695">
    <property type="entry name" value="PLC-like phosphodiesterases"/>
    <property type="match status" value="1"/>
</dbReference>
<feature type="repeat" description="ANK" evidence="2">
    <location>
        <begin position="184"/>
        <end position="220"/>
    </location>
</feature>
<dbReference type="EMBL" id="JAFFGZ010000007">
    <property type="protein sequence ID" value="KAK4642372.1"/>
    <property type="molecule type" value="Genomic_DNA"/>
</dbReference>
<dbReference type="PROSITE" id="PS51704">
    <property type="entry name" value="GP_PDE"/>
    <property type="match status" value="1"/>
</dbReference>
<evidence type="ECO:0000313" key="4">
    <source>
        <dbReference type="EMBL" id="KAK4642372.1"/>
    </source>
</evidence>
<evidence type="ECO:0000256" key="2">
    <source>
        <dbReference type="PROSITE-ProRule" id="PRU00023"/>
    </source>
</evidence>
<gene>
    <name evidence="4" type="primary">GDE1_2</name>
    <name evidence="4" type="ORF">QC761_508170</name>
</gene>
<dbReference type="PANTHER" id="PTHR22958:SF1">
    <property type="entry name" value="GLYCEROPHOSPHOCHOLINE PHOSPHODIESTERASE GPCPD1"/>
    <property type="match status" value="1"/>
</dbReference>
<dbReference type="Proteomes" id="UP001322138">
    <property type="component" value="Unassembled WGS sequence"/>
</dbReference>
<dbReference type="Pfam" id="PF12796">
    <property type="entry name" value="Ank_2"/>
    <property type="match status" value="1"/>
</dbReference>
<dbReference type="PANTHER" id="PTHR22958">
    <property type="entry name" value="GLYCEROPHOSPHORYL DIESTER PHOSPHODIESTERASE"/>
    <property type="match status" value="1"/>
</dbReference>
<evidence type="ECO:0000259" key="3">
    <source>
        <dbReference type="PROSITE" id="PS51704"/>
    </source>
</evidence>
<name>A0ABR0FHL0_9PEZI</name>
<comment type="caution">
    <text evidence="4">The sequence shown here is derived from an EMBL/GenBank/DDBJ whole genome shotgun (WGS) entry which is preliminary data.</text>
</comment>
<reference evidence="4 5" key="1">
    <citation type="journal article" date="2023" name="bioRxiv">
        <title>High-quality genome assemblies of four members of thePodospora anserinaspecies complex.</title>
        <authorList>
            <person name="Ament-Velasquez S.L."/>
            <person name="Vogan A.A."/>
            <person name="Wallerman O."/>
            <person name="Hartmann F."/>
            <person name="Gautier V."/>
            <person name="Silar P."/>
            <person name="Giraud T."/>
            <person name="Johannesson H."/>
        </authorList>
    </citation>
    <scope>NUCLEOTIDE SEQUENCE [LARGE SCALE GENOMIC DNA]</scope>
    <source>
        <strain evidence="4 5">CBS 112042</strain>
    </source>
</reference>
<dbReference type="PROSITE" id="PS50088">
    <property type="entry name" value="ANK_REPEAT"/>
    <property type="match status" value="2"/>
</dbReference>
<evidence type="ECO:0000256" key="1">
    <source>
        <dbReference type="ARBA" id="ARBA00022801"/>
    </source>
</evidence>
<dbReference type="InterPro" id="IPR051578">
    <property type="entry name" value="GDPD"/>
</dbReference>
<dbReference type="SUPFAM" id="SSF48403">
    <property type="entry name" value="Ankyrin repeat"/>
    <property type="match status" value="1"/>
</dbReference>
<sequence length="817" mass="90303">MSNGPARSQSTTSIPITTVKMRFGQNYHRNFVPEWSEHYVDCNLLKKHAKLGNIADIYEYLDNAVPALEAFYQHEINTDSFQQEDLDKLQWFGRVNVDAIERIITKLKRNGHAGSPDPSRFAFWKNSRQMKFYNQQNGNGLQDGILPNKPRTANPLQVAIRYQDDERVLALVQDSKNLRYLSARGENALHVTAQLGRLDYTNLLLKALAKSGLDHDIPDISRGWTPLFFAAVDGHLDIVQLLLEAGSNQHQKDHFGWTAKEYAVFKGHLAVAGLFETTDTDGLTGGPEQSPIGPSVYAPEHCREGEQIIIATLGSSRKDRVVTEVDLSYCSSVYAPGTNQDVASFYLTISAAGNKSQLRRKVQLPILDDQINDPFIFTISSDVAAQLIFHVYRATPEGNVLLGSGTALLEGNSHQFGTGRQSLIREQTVPILDKETMSVAGTVTFTFLIAKPYIHDLQGPQGFSTPEEWKTALTPVSSPPLLIGHRGTGQNLIANKHLQIGENTVGSFLSAATLGASFVEFDVQVTRDLQAVCFHDFSLSESGTDVPVHDLTLDQFLHASKIQSPHGNPLSMLGKPCSHDEGNNARPRSRSLGEQFEAGAIQIRDRMKHTVDFKLKGFKPNTRGEFIQDSFATLKDILTQLPEEIGLDIEIKYPRLHEAVDAGVTPVAIELNTFVDVALDTIRQHNKKGSKRKIVLSSFTPEICILLSLKQKAYPVFFITNAGKIPMTDMEVRAASVQVAVRFARRWNLTGIVFACEALLLSPRLVGYVKKKGGLVCATYGELNNQAEVVRKQVAAGVDIIVADRVRLVADTLAVLN</sequence>
<dbReference type="Gene3D" id="3.20.20.190">
    <property type="entry name" value="Phosphatidylinositol (PI) phosphodiesterase"/>
    <property type="match status" value="1"/>
</dbReference>